<name>A0ABS0VWQ1_9CORY</name>
<dbReference type="InterPro" id="IPR029058">
    <property type="entry name" value="AB_hydrolase_fold"/>
</dbReference>
<sequence>MNFVKKRDIGPYYDRLFSWGSLGKFLAAHDVDSGVHSIKLGNLPLDFELGLNTGPHLLVFFHGAITANLDRRLPWFTGQGISKGLNASTLHISDPSLYLGDGIVSGWYLGNKHQTDLQQNLVQIVEKCRLSAGASQVVFFGGSGGGFASLYYSAQFPLSTAIAFNPQTNLHRHSYKNLRPYLKVGWSKSRLVDLPATVQVNLDDVYKGSFNNRVFYIQNRSDHHYDIHLRPFVSNIGIGEMYLKIHDLALAHTPPPKEFLRSVLESVLLRPFNGNIEGFSSVH</sequence>
<gene>
    <name evidence="1" type="ORF">JDV76_09455</name>
</gene>
<comment type="caution">
    <text evidence="1">The sequence shown here is derived from an EMBL/GenBank/DDBJ whole genome shotgun (WGS) entry which is preliminary data.</text>
</comment>
<protein>
    <recommendedName>
        <fullName evidence="3">Alpha/beta hydrolase family protein</fullName>
    </recommendedName>
</protein>
<evidence type="ECO:0000313" key="1">
    <source>
        <dbReference type="EMBL" id="MBI9001187.1"/>
    </source>
</evidence>
<dbReference type="RefSeq" id="WP_198736653.1">
    <property type="nucleotide sequence ID" value="NZ_JAEIOT010000011.1"/>
</dbReference>
<dbReference type="SUPFAM" id="SSF53474">
    <property type="entry name" value="alpha/beta-Hydrolases"/>
    <property type="match status" value="1"/>
</dbReference>
<keyword evidence="2" id="KW-1185">Reference proteome</keyword>
<dbReference type="EMBL" id="JAEIOT010000011">
    <property type="protein sequence ID" value="MBI9001187.1"/>
    <property type="molecule type" value="Genomic_DNA"/>
</dbReference>
<organism evidence="1 2">
    <name type="scientific">Corynebacterium marambiense</name>
    <dbReference type="NCBI Taxonomy" id="2765364"/>
    <lineage>
        <taxon>Bacteria</taxon>
        <taxon>Bacillati</taxon>
        <taxon>Actinomycetota</taxon>
        <taxon>Actinomycetes</taxon>
        <taxon>Mycobacteriales</taxon>
        <taxon>Corynebacteriaceae</taxon>
        <taxon>Corynebacterium</taxon>
    </lineage>
</organism>
<accession>A0ABS0VWQ1</accession>
<proteinExistence type="predicted"/>
<evidence type="ECO:0000313" key="2">
    <source>
        <dbReference type="Proteomes" id="UP000625574"/>
    </source>
</evidence>
<dbReference type="Gene3D" id="3.40.50.1820">
    <property type="entry name" value="alpha/beta hydrolase"/>
    <property type="match status" value="1"/>
</dbReference>
<evidence type="ECO:0008006" key="3">
    <source>
        <dbReference type="Google" id="ProtNLM"/>
    </source>
</evidence>
<dbReference type="Proteomes" id="UP000625574">
    <property type="component" value="Unassembled WGS sequence"/>
</dbReference>
<reference evidence="1 2" key="1">
    <citation type="submission" date="2020-12" db="EMBL/GenBank/DDBJ databases">
        <title>Genome public.</title>
        <authorList>
            <person name="Sun Q."/>
        </authorList>
    </citation>
    <scope>NUCLEOTIDE SEQUENCE [LARGE SCALE GENOMIC DNA]</scope>
    <source>
        <strain evidence="1 2">CCM 8864</strain>
    </source>
</reference>